<comment type="caution">
    <text evidence="1">The sequence shown here is derived from an EMBL/GenBank/DDBJ whole genome shotgun (WGS) entry which is preliminary data.</text>
</comment>
<reference evidence="2" key="1">
    <citation type="submission" date="2018-04" db="EMBL/GenBank/DDBJ databases">
        <authorList>
            <person name="Cornet L."/>
        </authorList>
    </citation>
    <scope>NUCLEOTIDE SEQUENCE [LARGE SCALE GENOMIC DNA]</scope>
</reference>
<evidence type="ECO:0000313" key="1">
    <source>
        <dbReference type="EMBL" id="PZO40409.1"/>
    </source>
</evidence>
<name>A0A2W4WEU4_9CYAN</name>
<reference evidence="1 2" key="2">
    <citation type="submission" date="2018-06" db="EMBL/GenBank/DDBJ databases">
        <title>Metagenomic assembly of (sub)arctic Cyanobacteria and their associated microbiome from non-axenic cultures.</title>
        <authorList>
            <person name="Baurain D."/>
        </authorList>
    </citation>
    <scope>NUCLEOTIDE SEQUENCE [LARGE SCALE GENOMIC DNA]</scope>
    <source>
        <strain evidence="1">ULC041bin1</strain>
    </source>
</reference>
<dbReference type="AlphaFoldDB" id="A0A2W4WEU4"/>
<evidence type="ECO:0000313" key="2">
    <source>
        <dbReference type="Proteomes" id="UP000249081"/>
    </source>
</evidence>
<dbReference type="Proteomes" id="UP000249081">
    <property type="component" value="Unassembled WGS sequence"/>
</dbReference>
<sequence>MNDLTVSLQVPRDLLGTLDVSEKQMAGQLLELVALELFRQGRISTGKGAELLGISKWGFVQILSRHTIPYFTDSPEELELEVNVAEALLD</sequence>
<proteinExistence type="predicted"/>
<dbReference type="Pfam" id="PF03683">
    <property type="entry name" value="UPF0175"/>
    <property type="match status" value="1"/>
</dbReference>
<protein>
    <submittedName>
        <fullName evidence="1">Uncharacterized protein</fullName>
    </submittedName>
</protein>
<accession>A0A2W4WEU4</accession>
<organism evidence="1 2">
    <name type="scientific">Shackletoniella antarctica</name>
    <dbReference type="NCBI Taxonomy" id="268115"/>
    <lineage>
        <taxon>Bacteria</taxon>
        <taxon>Bacillati</taxon>
        <taxon>Cyanobacteriota</taxon>
        <taxon>Cyanophyceae</taxon>
        <taxon>Oculatellales</taxon>
        <taxon>Oculatellaceae</taxon>
        <taxon>Shackletoniella</taxon>
    </lineage>
</organism>
<dbReference type="InterPro" id="IPR005368">
    <property type="entry name" value="UPF0175"/>
</dbReference>
<gene>
    <name evidence="1" type="ORF">DCF17_11720</name>
</gene>
<dbReference type="EMBL" id="QBMN01000073">
    <property type="protein sequence ID" value="PZO40409.1"/>
    <property type="molecule type" value="Genomic_DNA"/>
</dbReference>